<dbReference type="InterPro" id="IPR002048">
    <property type="entry name" value="EF_hand_dom"/>
</dbReference>
<dbReference type="CDD" id="cd00051">
    <property type="entry name" value="EFh"/>
    <property type="match status" value="1"/>
</dbReference>
<keyword evidence="9" id="KW-0966">Cell projection</keyword>
<organism evidence="12 13">
    <name type="scientific">Strigomonas culicis</name>
    <dbReference type="NCBI Taxonomy" id="28005"/>
    <lineage>
        <taxon>Eukaryota</taxon>
        <taxon>Discoba</taxon>
        <taxon>Euglenozoa</taxon>
        <taxon>Kinetoplastea</taxon>
        <taxon>Metakinetoplastina</taxon>
        <taxon>Trypanosomatida</taxon>
        <taxon>Trypanosomatidae</taxon>
        <taxon>Strigomonadinae</taxon>
        <taxon>Strigomonas</taxon>
    </lineage>
</organism>
<comment type="function">
    <text evidence="1">May contribute to the rapid motility of the trypanosomes, playing a role either in flagellar structure or in calcium metabolism. Could alternate between a GDP-bound inactive form to a calcium/GTP-bound active form.</text>
</comment>
<dbReference type="OrthoDB" id="270165at2759"/>
<dbReference type="PROSITE" id="PS00018">
    <property type="entry name" value="EF_HAND_1"/>
    <property type="match status" value="1"/>
</dbReference>
<dbReference type="Proteomes" id="UP000015354">
    <property type="component" value="Unassembled WGS sequence"/>
</dbReference>
<feature type="region of interest" description="Disordered" evidence="10">
    <location>
        <begin position="30"/>
        <end position="68"/>
    </location>
</feature>
<evidence type="ECO:0000256" key="9">
    <source>
        <dbReference type="ARBA" id="ARBA00023273"/>
    </source>
</evidence>
<evidence type="ECO:0000256" key="7">
    <source>
        <dbReference type="ARBA" id="ARBA00022846"/>
    </source>
</evidence>
<evidence type="ECO:0000256" key="8">
    <source>
        <dbReference type="ARBA" id="ARBA00023069"/>
    </source>
</evidence>
<dbReference type="Gene3D" id="1.10.238.10">
    <property type="entry name" value="EF-hand"/>
    <property type="match status" value="1"/>
</dbReference>
<keyword evidence="8" id="KW-0969">Cilium</keyword>
<feature type="domain" description="EF-hand" evidence="11">
    <location>
        <begin position="205"/>
        <end position="240"/>
    </location>
</feature>
<feature type="compositionally biased region" description="Low complexity" evidence="10">
    <location>
        <begin position="36"/>
        <end position="45"/>
    </location>
</feature>
<comment type="subcellular location">
    <subcellularLocation>
        <location evidence="2">Cell projection</location>
        <location evidence="2">Cilium</location>
        <location evidence="2">Flagellum</location>
    </subcellularLocation>
</comment>
<comment type="caution">
    <text evidence="12">The sequence shown here is derived from an EMBL/GenBank/DDBJ whole genome shotgun (WGS) entry which is preliminary data.</text>
</comment>
<sequence>MYIKHNSETTLSICFFSFVYTLFQNPPHIHIHTPTQDQQQQQQQQPMGCSTSSTGAPKSTEGRTAAERQTAWEGIRAHLPRASTPADEQRRVELFQQFDKSGRERLSYDEVLAGCRDVLHLEAFTAHLPDIVQRAFAKARELGPAATSEGRVDAVTFASFRLLLCYIYDYFELTVLFDEADTSGNMLIGREEWERAAPRIAAWGAAVGDAAATFRAIDTNGSGSITFDEFAAWAAAQKLEAEGDQDKA</sequence>
<evidence type="ECO:0000256" key="10">
    <source>
        <dbReference type="SAM" id="MobiDB-lite"/>
    </source>
</evidence>
<feature type="compositionally biased region" description="Polar residues" evidence="10">
    <location>
        <begin position="46"/>
        <end position="57"/>
    </location>
</feature>
<dbReference type="Pfam" id="PF22592">
    <property type="entry name" value="FCaBP_EF-hand"/>
    <property type="match status" value="1"/>
</dbReference>
<dbReference type="InterPro" id="IPR011992">
    <property type="entry name" value="EF-hand-dom_pair"/>
</dbReference>
<dbReference type="SMART" id="SM00054">
    <property type="entry name" value="EFh"/>
    <property type="match status" value="3"/>
</dbReference>
<evidence type="ECO:0000256" key="2">
    <source>
        <dbReference type="ARBA" id="ARBA00004230"/>
    </source>
</evidence>
<dbReference type="PRINTS" id="PR01362">
    <property type="entry name" value="CALFLAGIN"/>
</dbReference>
<evidence type="ECO:0000313" key="12">
    <source>
        <dbReference type="EMBL" id="EPY28797.1"/>
    </source>
</evidence>
<dbReference type="InterPro" id="IPR003299">
    <property type="entry name" value="Calflagin-bd"/>
</dbReference>
<evidence type="ECO:0000256" key="1">
    <source>
        <dbReference type="ARBA" id="ARBA00002387"/>
    </source>
</evidence>
<dbReference type="AlphaFoldDB" id="S9UDA0"/>
<evidence type="ECO:0000259" key="11">
    <source>
        <dbReference type="PROSITE" id="PS50222"/>
    </source>
</evidence>
<evidence type="ECO:0000256" key="5">
    <source>
        <dbReference type="ARBA" id="ARBA00022737"/>
    </source>
</evidence>
<evidence type="ECO:0000256" key="3">
    <source>
        <dbReference type="ARBA" id="ARBA00005727"/>
    </source>
</evidence>
<name>S9UDA0_9TRYP</name>
<evidence type="ECO:0000256" key="4">
    <source>
        <dbReference type="ARBA" id="ARBA00022723"/>
    </source>
</evidence>
<dbReference type="InterPro" id="IPR018247">
    <property type="entry name" value="EF_Hand_1_Ca_BS"/>
</dbReference>
<keyword evidence="6" id="KW-0106">Calcium</keyword>
<evidence type="ECO:0000256" key="6">
    <source>
        <dbReference type="ARBA" id="ARBA00022837"/>
    </source>
</evidence>
<keyword evidence="7 12" id="KW-0282">Flagellum</keyword>
<dbReference type="GO" id="GO:0031514">
    <property type="term" value="C:motile cilium"/>
    <property type="evidence" value="ECO:0007669"/>
    <property type="project" value="UniProtKB-SubCell"/>
</dbReference>
<accession>S9UDA0</accession>
<dbReference type="GO" id="GO:0005509">
    <property type="term" value="F:calcium ion binding"/>
    <property type="evidence" value="ECO:0007669"/>
    <property type="project" value="InterPro"/>
</dbReference>
<keyword evidence="5" id="KW-0677">Repeat</keyword>
<dbReference type="PROSITE" id="PS50222">
    <property type="entry name" value="EF_HAND_2"/>
    <property type="match status" value="1"/>
</dbReference>
<dbReference type="Pfam" id="PF13202">
    <property type="entry name" value="EF-hand_5"/>
    <property type="match status" value="1"/>
</dbReference>
<dbReference type="InterPro" id="IPR054322">
    <property type="entry name" value="FCABP_EF-hand"/>
</dbReference>
<proteinExistence type="inferred from homology"/>
<reference evidence="12 13" key="1">
    <citation type="journal article" date="2013" name="PLoS ONE">
        <title>Predicting the Proteins of Angomonas deanei, Strigomonas culicis and Their Respective Endosymbionts Reveals New Aspects of the Trypanosomatidae Family.</title>
        <authorList>
            <person name="Motta M.C."/>
            <person name="Martins A.C."/>
            <person name="de Souza S.S."/>
            <person name="Catta-Preta C.M."/>
            <person name="Silva R."/>
            <person name="Klein C.C."/>
            <person name="de Almeida L.G."/>
            <person name="de Lima Cunha O."/>
            <person name="Ciapina L.P."/>
            <person name="Brocchi M."/>
            <person name="Colabardini A.C."/>
            <person name="de Araujo Lima B."/>
            <person name="Machado C.R."/>
            <person name="de Almeida Soares C.M."/>
            <person name="Probst C.M."/>
            <person name="de Menezes C.B."/>
            <person name="Thompson C.E."/>
            <person name="Bartholomeu D.C."/>
            <person name="Gradia D.F."/>
            <person name="Pavoni D.P."/>
            <person name="Grisard E.C."/>
            <person name="Fantinatti-Garboggini F."/>
            <person name="Marchini F.K."/>
            <person name="Rodrigues-Luiz G.F."/>
            <person name="Wagner G."/>
            <person name="Goldman G.H."/>
            <person name="Fietto J.L."/>
            <person name="Elias M.C."/>
            <person name="Goldman M.H."/>
            <person name="Sagot M.F."/>
            <person name="Pereira M."/>
            <person name="Stoco P.H."/>
            <person name="de Mendonca-Neto R.P."/>
            <person name="Teixeira S.M."/>
            <person name="Maciel T.E."/>
            <person name="de Oliveira Mendes T.A."/>
            <person name="Urmenyi T.P."/>
            <person name="de Souza W."/>
            <person name="Schenkman S."/>
            <person name="de Vasconcelos A.T."/>
        </authorList>
    </citation>
    <scope>NUCLEOTIDE SEQUENCE [LARGE SCALE GENOMIC DNA]</scope>
</reference>
<keyword evidence="4" id="KW-0479">Metal-binding</keyword>
<gene>
    <name evidence="12" type="ORF">STCU_04876</name>
</gene>
<comment type="similarity">
    <text evidence="3">Belongs to the calflagin family.</text>
</comment>
<keyword evidence="13" id="KW-1185">Reference proteome</keyword>
<evidence type="ECO:0000313" key="13">
    <source>
        <dbReference type="Proteomes" id="UP000015354"/>
    </source>
</evidence>
<protein>
    <submittedName>
        <fullName evidence="12">Flagellar calcium-binding protein</fullName>
    </submittedName>
</protein>
<dbReference type="SUPFAM" id="SSF47473">
    <property type="entry name" value="EF-hand"/>
    <property type="match status" value="1"/>
</dbReference>
<dbReference type="EMBL" id="ATMH01004876">
    <property type="protein sequence ID" value="EPY28797.1"/>
    <property type="molecule type" value="Genomic_DNA"/>
</dbReference>